<dbReference type="GO" id="GO:0004364">
    <property type="term" value="F:glutathione transferase activity"/>
    <property type="evidence" value="ECO:0007669"/>
    <property type="project" value="UniProtKB-EC"/>
</dbReference>
<dbReference type="GO" id="GO:0005737">
    <property type="term" value="C:cytoplasm"/>
    <property type="evidence" value="ECO:0007669"/>
    <property type="project" value="UniProtKB-ARBA"/>
</dbReference>
<dbReference type="FunFam" id="1.20.1050.10:FF:000031">
    <property type="entry name" value="Glutathione S-Transferase"/>
    <property type="match status" value="1"/>
</dbReference>
<dbReference type="InterPro" id="IPR050213">
    <property type="entry name" value="GST_superfamily"/>
</dbReference>
<dbReference type="Pfam" id="PF02798">
    <property type="entry name" value="GST_N"/>
    <property type="match status" value="1"/>
</dbReference>
<evidence type="ECO:0000256" key="2">
    <source>
        <dbReference type="ARBA" id="ARBA00022679"/>
    </source>
</evidence>
<evidence type="ECO:0000259" key="6">
    <source>
        <dbReference type="PROSITE" id="PS50404"/>
    </source>
</evidence>
<dbReference type="InterPro" id="IPR004046">
    <property type="entry name" value="GST_C"/>
</dbReference>
<dbReference type="CDD" id="cd03039">
    <property type="entry name" value="GST_N_Sigma_like"/>
    <property type="match status" value="1"/>
</dbReference>
<dbReference type="CDD" id="cd03192">
    <property type="entry name" value="GST_C_Sigma_like"/>
    <property type="match status" value="1"/>
</dbReference>
<gene>
    <name evidence="8" type="ORF">CBOVIS_LOCUS1796</name>
</gene>
<dbReference type="SUPFAM" id="SSF47616">
    <property type="entry name" value="GST C-terminal domain-like"/>
    <property type="match status" value="1"/>
</dbReference>
<protein>
    <recommendedName>
        <fullName evidence="1">glutathione transferase</fullName>
        <ecNumber evidence="1">2.5.1.18</ecNumber>
    </recommendedName>
    <alternativeName>
        <fullName evidence="5">GST class-sigma</fullName>
    </alternativeName>
</protein>
<evidence type="ECO:0000256" key="4">
    <source>
        <dbReference type="ARBA" id="ARBA00047960"/>
    </source>
</evidence>
<keyword evidence="2" id="KW-0808">Transferase</keyword>
<keyword evidence="9" id="KW-1185">Reference proteome</keyword>
<feature type="domain" description="GST N-terminal" evidence="6">
    <location>
        <begin position="2"/>
        <end position="81"/>
    </location>
</feature>
<dbReference type="AlphaFoldDB" id="A0A8S1ECZ0"/>
<accession>A0A8S1ECZ0</accession>
<dbReference type="Pfam" id="PF14497">
    <property type="entry name" value="GST_C_3"/>
    <property type="match status" value="1"/>
</dbReference>
<dbReference type="PROSITE" id="PS50404">
    <property type="entry name" value="GST_NTER"/>
    <property type="match status" value="1"/>
</dbReference>
<dbReference type="SUPFAM" id="SSF52833">
    <property type="entry name" value="Thioredoxin-like"/>
    <property type="match status" value="1"/>
</dbReference>
<dbReference type="OrthoDB" id="414243at2759"/>
<dbReference type="GO" id="GO:0006749">
    <property type="term" value="P:glutathione metabolic process"/>
    <property type="evidence" value="ECO:0007669"/>
    <property type="project" value="TreeGrafter"/>
</dbReference>
<evidence type="ECO:0000259" key="7">
    <source>
        <dbReference type="PROSITE" id="PS50405"/>
    </source>
</evidence>
<dbReference type="SFLD" id="SFLDG01205">
    <property type="entry name" value="AMPS.1"/>
    <property type="match status" value="1"/>
</dbReference>
<dbReference type="InterPro" id="IPR010987">
    <property type="entry name" value="Glutathione-S-Trfase_C-like"/>
</dbReference>
<evidence type="ECO:0000256" key="5">
    <source>
        <dbReference type="ARBA" id="ARBA00078118"/>
    </source>
</evidence>
<dbReference type="PANTHER" id="PTHR11571:SF256">
    <property type="entry name" value="GST C-TERMINAL DOMAIN-CONTAINING PROTEIN-RELATED"/>
    <property type="match status" value="1"/>
</dbReference>
<dbReference type="Proteomes" id="UP000494206">
    <property type="component" value="Unassembled WGS sequence"/>
</dbReference>
<dbReference type="SFLD" id="SFLDG00363">
    <property type="entry name" value="AMPS_(cytGST):_Alpha-__Mu-__Pi"/>
    <property type="match status" value="1"/>
</dbReference>
<proteinExistence type="inferred from homology"/>
<evidence type="ECO:0000256" key="1">
    <source>
        <dbReference type="ARBA" id="ARBA00012452"/>
    </source>
</evidence>
<evidence type="ECO:0000313" key="9">
    <source>
        <dbReference type="Proteomes" id="UP000494206"/>
    </source>
</evidence>
<dbReference type="InterPro" id="IPR036282">
    <property type="entry name" value="Glutathione-S-Trfase_C_sf"/>
</dbReference>
<feature type="domain" description="GST C-terminal" evidence="7">
    <location>
        <begin position="83"/>
        <end position="209"/>
    </location>
</feature>
<dbReference type="SFLD" id="SFLDS00019">
    <property type="entry name" value="Glutathione_Transferase_(cytos"/>
    <property type="match status" value="1"/>
</dbReference>
<dbReference type="InterPro" id="IPR004045">
    <property type="entry name" value="Glutathione_S-Trfase_N"/>
</dbReference>
<organism evidence="8 9">
    <name type="scientific">Caenorhabditis bovis</name>
    <dbReference type="NCBI Taxonomy" id="2654633"/>
    <lineage>
        <taxon>Eukaryota</taxon>
        <taxon>Metazoa</taxon>
        <taxon>Ecdysozoa</taxon>
        <taxon>Nematoda</taxon>
        <taxon>Chromadorea</taxon>
        <taxon>Rhabditida</taxon>
        <taxon>Rhabditina</taxon>
        <taxon>Rhabditomorpha</taxon>
        <taxon>Rhabditoidea</taxon>
        <taxon>Rhabditidae</taxon>
        <taxon>Peloderinae</taxon>
        <taxon>Caenorhabditis</taxon>
    </lineage>
</organism>
<dbReference type="EMBL" id="CADEPM010000001">
    <property type="protein sequence ID" value="CAB3398531.1"/>
    <property type="molecule type" value="Genomic_DNA"/>
</dbReference>
<evidence type="ECO:0000256" key="3">
    <source>
        <dbReference type="ARBA" id="ARBA00038317"/>
    </source>
</evidence>
<dbReference type="FunFam" id="3.40.30.10:FF:000189">
    <property type="entry name" value="Glutathione S-Transferase"/>
    <property type="match status" value="1"/>
</dbReference>
<dbReference type="PANTHER" id="PTHR11571">
    <property type="entry name" value="GLUTATHIONE S-TRANSFERASE"/>
    <property type="match status" value="1"/>
</dbReference>
<dbReference type="PROSITE" id="PS50405">
    <property type="entry name" value="GST_CTER"/>
    <property type="match status" value="1"/>
</dbReference>
<dbReference type="Gene3D" id="1.20.1050.10">
    <property type="match status" value="1"/>
</dbReference>
<dbReference type="InterPro" id="IPR040079">
    <property type="entry name" value="Glutathione_S-Trfase"/>
</dbReference>
<comment type="similarity">
    <text evidence="3">Belongs to the GST superfamily. Sigma family.</text>
</comment>
<name>A0A8S1ECZ0_9PELO</name>
<comment type="caution">
    <text evidence="8">The sequence shown here is derived from an EMBL/GenBank/DDBJ whole genome shotgun (WGS) entry which is preliminary data.</text>
</comment>
<dbReference type="EC" id="2.5.1.18" evidence="1"/>
<comment type="catalytic activity">
    <reaction evidence="4">
        <text>RX + glutathione = an S-substituted glutathione + a halide anion + H(+)</text>
        <dbReference type="Rhea" id="RHEA:16437"/>
        <dbReference type="ChEBI" id="CHEBI:15378"/>
        <dbReference type="ChEBI" id="CHEBI:16042"/>
        <dbReference type="ChEBI" id="CHEBI:17792"/>
        <dbReference type="ChEBI" id="CHEBI:57925"/>
        <dbReference type="ChEBI" id="CHEBI:90779"/>
        <dbReference type="EC" id="2.5.1.18"/>
    </reaction>
</comment>
<evidence type="ECO:0000313" key="8">
    <source>
        <dbReference type="EMBL" id="CAB3398531.1"/>
    </source>
</evidence>
<reference evidence="8 9" key="1">
    <citation type="submission" date="2020-04" db="EMBL/GenBank/DDBJ databases">
        <authorList>
            <person name="Laetsch R D."/>
            <person name="Stevens L."/>
            <person name="Kumar S."/>
            <person name="Blaxter L. M."/>
        </authorList>
    </citation>
    <scope>NUCLEOTIDE SEQUENCE [LARGE SCALE GENOMIC DNA]</scope>
</reference>
<dbReference type="InterPro" id="IPR036249">
    <property type="entry name" value="Thioredoxin-like_sf"/>
</dbReference>
<sequence length="209" mass="24110">MVHYKLTYFDRRGLAESTRQMFYMAGVEFDDVRIRLDSEDWVKLKPQTPHGHLPVLSVDGFEIPQSSAIARYVARKFGFAGKTPEEEAWVDAFVDLFKDFMIALRKISIVLRAGKPAEEIEKIRSEIYKPAEEIYFKYLNKYLAQSKSGFLVGDSVTFADLTIADNLLTLQVNKLNDLSKEPALLNYQKKIHSLPKLKEWIEKRPVTAF</sequence>
<dbReference type="Gene3D" id="3.40.30.10">
    <property type="entry name" value="Glutaredoxin"/>
    <property type="match status" value="1"/>
</dbReference>